<dbReference type="GO" id="GO:0008253">
    <property type="term" value="F:5'-nucleotidase activity"/>
    <property type="evidence" value="ECO:0007669"/>
    <property type="project" value="TreeGrafter"/>
</dbReference>
<evidence type="ECO:0000256" key="1">
    <source>
        <dbReference type="ARBA" id="ARBA00022729"/>
    </source>
</evidence>
<evidence type="ECO:0000259" key="3">
    <source>
        <dbReference type="Pfam" id="PF00149"/>
    </source>
</evidence>
<dbReference type="Pfam" id="PF02872">
    <property type="entry name" value="5_nucleotid_C"/>
    <property type="match status" value="1"/>
</dbReference>
<dbReference type="Pfam" id="PF00149">
    <property type="entry name" value="Metallophos"/>
    <property type="match status" value="1"/>
</dbReference>
<evidence type="ECO:0000256" key="2">
    <source>
        <dbReference type="RuleBase" id="RU362119"/>
    </source>
</evidence>
<dbReference type="RefSeq" id="WP_121191756.1">
    <property type="nucleotide sequence ID" value="NZ_RBWV01000009.1"/>
</dbReference>
<feature type="signal peptide" evidence="2">
    <location>
        <begin position="1"/>
        <end position="32"/>
    </location>
</feature>
<dbReference type="InterPro" id="IPR004843">
    <property type="entry name" value="Calcineurin-like_PHP"/>
</dbReference>
<keyword evidence="6" id="KW-1185">Reference proteome</keyword>
<keyword evidence="1 2" id="KW-0732">Signal</keyword>
<comment type="caution">
    <text evidence="5">The sequence shown here is derived from an EMBL/GenBank/DDBJ whole genome shotgun (WGS) entry which is preliminary data.</text>
</comment>
<dbReference type="AlphaFoldDB" id="A0A420XT62"/>
<dbReference type="InterPro" id="IPR006179">
    <property type="entry name" value="5_nucleotidase/apyrase"/>
</dbReference>
<sequence length="589" mass="61370">MSRTSRTARIVALAATAGAALATASLPTTASAQSIRSAPLQHIQLLSFNDLHGNLDPLTGSSSRVTTGTNPDGTPAVTVVGGAEYLSTHLKQLRAGQRDSFTLTAGDNIGASPLLSAAFHDEPTIQALNAMGVQLSAVGNHEFDEGYKELFRIQKGGCIRDGVEGANNQNSCADKDNGGKRFRGADFDYLAANVELTATGEPILAATHVEKFHGGAKVGFIGVVTKTTPSIVTASGVKGLTFRDEATVINKYAARLQAQGVQSIVAVLHEGGETTGSYNACEGLSAPITTINANVTPAVDVLVTGHTHQAYNCKLDDPAGNKRLVVQAGNYGRFITDVDLVLDRRTGDVDRSATSAVNLLNSRDVAPDPAITTILDRYRGYLGPIASRVLGYVDQDLTRSTSASGESQLGDVIADAAKADPSVAGRGPVDIGFTNPGGIRSDLIDDDGKVTYGEAFSVQPFSNYVVSKTLTGVQVKAVLEQQFDNPQPGQVRVLGVSGLTYSWSTSAPLGSKVSDIRVNGTPLDLGGSYRVAGNNFLLEGGDGFTTFADGADPLYGGIDIDAFAAYLTAHSSPSSPFAVPALDRITLLP</sequence>
<name>A0A420XT62_9ACTN</name>
<gene>
    <name evidence="5" type="ORF">CLV35_0431</name>
</gene>
<keyword evidence="2" id="KW-0547">Nucleotide-binding</keyword>
<dbReference type="GO" id="GO:0009166">
    <property type="term" value="P:nucleotide catabolic process"/>
    <property type="evidence" value="ECO:0007669"/>
    <property type="project" value="InterPro"/>
</dbReference>
<feature type="domain" description="5'-Nucleotidase C-terminal" evidence="4">
    <location>
        <begin position="390"/>
        <end position="548"/>
    </location>
</feature>
<dbReference type="InterPro" id="IPR036907">
    <property type="entry name" value="5'-Nucleotdase_C_sf"/>
</dbReference>
<feature type="chain" id="PRO_5018817986" evidence="2">
    <location>
        <begin position="33"/>
        <end position="589"/>
    </location>
</feature>
<dbReference type="PRINTS" id="PR01607">
    <property type="entry name" value="APYRASEFAMLY"/>
</dbReference>
<proteinExistence type="inferred from homology"/>
<dbReference type="InterPro" id="IPR008334">
    <property type="entry name" value="5'-Nucleotdase_C"/>
</dbReference>
<organism evidence="5 6">
    <name type="scientific">Motilibacter peucedani</name>
    <dbReference type="NCBI Taxonomy" id="598650"/>
    <lineage>
        <taxon>Bacteria</taxon>
        <taxon>Bacillati</taxon>
        <taxon>Actinomycetota</taxon>
        <taxon>Actinomycetes</taxon>
        <taxon>Motilibacterales</taxon>
        <taxon>Motilibacteraceae</taxon>
        <taxon>Motilibacter</taxon>
    </lineage>
</organism>
<dbReference type="SUPFAM" id="SSF55816">
    <property type="entry name" value="5'-nucleotidase (syn. UDP-sugar hydrolase), C-terminal domain"/>
    <property type="match status" value="1"/>
</dbReference>
<accession>A0A420XT62</accession>
<dbReference type="OrthoDB" id="1016457at2"/>
<dbReference type="SUPFAM" id="SSF56300">
    <property type="entry name" value="Metallo-dependent phosphatases"/>
    <property type="match status" value="1"/>
</dbReference>
<dbReference type="Gene3D" id="3.90.780.10">
    <property type="entry name" value="5'-Nucleotidase, C-terminal domain"/>
    <property type="match status" value="1"/>
</dbReference>
<dbReference type="InterPro" id="IPR006311">
    <property type="entry name" value="TAT_signal"/>
</dbReference>
<evidence type="ECO:0000259" key="4">
    <source>
        <dbReference type="Pfam" id="PF02872"/>
    </source>
</evidence>
<dbReference type="Gene3D" id="3.60.21.10">
    <property type="match status" value="1"/>
</dbReference>
<dbReference type="PANTHER" id="PTHR11575:SF24">
    <property type="entry name" value="5'-NUCLEOTIDASE"/>
    <property type="match status" value="1"/>
</dbReference>
<reference evidence="5 6" key="1">
    <citation type="submission" date="2018-10" db="EMBL/GenBank/DDBJ databases">
        <title>Genomic Encyclopedia of Archaeal and Bacterial Type Strains, Phase II (KMG-II): from individual species to whole genera.</title>
        <authorList>
            <person name="Goeker M."/>
        </authorList>
    </citation>
    <scope>NUCLEOTIDE SEQUENCE [LARGE SCALE GENOMIC DNA]</scope>
    <source>
        <strain evidence="5 6">RP-AC37</strain>
    </source>
</reference>
<keyword evidence="2" id="KW-0378">Hydrolase</keyword>
<dbReference type="InParanoid" id="A0A420XT62"/>
<feature type="domain" description="Calcineurin-like phosphoesterase" evidence="3">
    <location>
        <begin position="48"/>
        <end position="309"/>
    </location>
</feature>
<evidence type="ECO:0000313" key="6">
    <source>
        <dbReference type="Proteomes" id="UP000281955"/>
    </source>
</evidence>
<dbReference type="EMBL" id="RBWV01000009">
    <property type="protein sequence ID" value="RKS80013.1"/>
    <property type="molecule type" value="Genomic_DNA"/>
</dbReference>
<evidence type="ECO:0000313" key="5">
    <source>
        <dbReference type="EMBL" id="RKS80013.1"/>
    </source>
</evidence>
<dbReference type="GO" id="GO:0000166">
    <property type="term" value="F:nucleotide binding"/>
    <property type="evidence" value="ECO:0007669"/>
    <property type="project" value="UniProtKB-KW"/>
</dbReference>
<dbReference type="Proteomes" id="UP000281955">
    <property type="component" value="Unassembled WGS sequence"/>
</dbReference>
<dbReference type="PANTHER" id="PTHR11575">
    <property type="entry name" value="5'-NUCLEOTIDASE-RELATED"/>
    <property type="match status" value="1"/>
</dbReference>
<dbReference type="InterPro" id="IPR029052">
    <property type="entry name" value="Metallo-depent_PP-like"/>
</dbReference>
<dbReference type="PROSITE" id="PS51318">
    <property type="entry name" value="TAT"/>
    <property type="match status" value="1"/>
</dbReference>
<dbReference type="GO" id="GO:0008768">
    <property type="term" value="F:UDP-sugar diphosphatase activity"/>
    <property type="evidence" value="ECO:0007669"/>
    <property type="project" value="TreeGrafter"/>
</dbReference>
<comment type="similarity">
    <text evidence="2">Belongs to the 5'-nucleotidase family.</text>
</comment>
<protein>
    <submittedName>
        <fullName evidence="5">5'-nucleotidase</fullName>
    </submittedName>
</protein>
<dbReference type="GO" id="GO:0030288">
    <property type="term" value="C:outer membrane-bounded periplasmic space"/>
    <property type="evidence" value="ECO:0007669"/>
    <property type="project" value="TreeGrafter"/>
</dbReference>